<keyword evidence="9" id="KW-1185">Reference proteome</keyword>
<dbReference type="InterPro" id="IPR058245">
    <property type="entry name" value="NreC/VraR/RcsB-like_REC"/>
</dbReference>
<proteinExistence type="predicted"/>
<evidence type="ECO:0000256" key="2">
    <source>
        <dbReference type="ARBA" id="ARBA00023015"/>
    </source>
</evidence>
<dbReference type="PANTHER" id="PTHR43214:SF24">
    <property type="entry name" value="TRANSCRIPTIONAL REGULATORY PROTEIN NARL-RELATED"/>
    <property type="match status" value="1"/>
</dbReference>
<dbReference type="PANTHER" id="PTHR43214">
    <property type="entry name" value="TWO-COMPONENT RESPONSE REGULATOR"/>
    <property type="match status" value="1"/>
</dbReference>
<feature type="modified residue" description="4-aspartylphosphate" evidence="5">
    <location>
        <position position="57"/>
    </location>
</feature>
<dbReference type="GO" id="GO:0003677">
    <property type="term" value="F:DNA binding"/>
    <property type="evidence" value="ECO:0007669"/>
    <property type="project" value="UniProtKB-KW"/>
</dbReference>
<evidence type="ECO:0000256" key="3">
    <source>
        <dbReference type="ARBA" id="ARBA00023125"/>
    </source>
</evidence>
<evidence type="ECO:0000313" key="9">
    <source>
        <dbReference type="Proteomes" id="UP001230654"/>
    </source>
</evidence>
<feature type="domain" description="Response regulatory" evidence="7">
    <location>
        <begin position="7"/>
        <end position="125"/>
    </location>
</feature>
<dbReference type="InterPro" id="IPR011006">
    <property type="entry name" value="CheY-like_superfamily"/>
</dbReference>
<dbReference type="Pfam" id="PF00072">
    <property type="entry name" value="Response_reg"/>
    <property type="match status" value="1"/>
</dbReference>
<evidence type="ECO:0000256" key="1">
    <source>
        <dbReference type="ARBA" id="ARBA00022553"/>
    </source>
</evidence>
<dbReference type="InterPro" id="IPR001789">
    <property type="entry name" value="Sig_transdc_resp-reg_receiver"/>
</dbReference>
<keyword evidence="2" id="KW-0805">Transcription regulation</keyword>
<dbReference type="SUPFAM" id="SSF46894">
    <property type="entry name" value="C-terminal effector domain of the bipartite response regulators"/>
    <property type="match status" value="1"/>
</dbReference>
<dbReference type="EMBL" id="JAUSWV010000002">
    <property type="protein sequence ID" value="MDQ0581655.1"/>
    <property type="molecule type" value="Genomic_DNA"/>
</dbReference>
<dbReference type="SMART" id="SM00421">
    <property type="entry name" value="HTH_LUXR"/>
    <property type="match status" value="1"/>
</dbReference>
<dbReference type="SMART" id="SM00448">
    <property type="entry name" value="REC"/>
    <property type="match status" value="1"/>
</dbReference>
<dbReference type="PRINTS" id="PR00038">
    <property type="entry name" value="HTHLUXR"/>
</dbReference>
<dbReference type="SUPFAM" id="SSF52172">
    <property type="entry name" value="CheY-like"/>
    <property type="match status" value="1"/>
</dbReference>
<dbReference type="Gene3D" id="3.40.50.2300">
    <property type="match status" value="1"/>
</dbReference>
<organism evidence="8 9">
    <name type="scientific">Streptomyces rishiriensis</name>
    <dbReference type="NCBI Taxonomy" id="68264"/>
    <lineage>
        <taxon>Bacteria</taxon>
        <taxon>Bacillati</taxon>
        <taxon>Actinomycetota</taxon>
        <taxon>Actinomycetes</taxon>
        <taxon>Kitasatosporales</taxon>
        <taxon>Streptomycetaceae</taxon>
        <taxon>Streptomyces</taxon>
    </lineage>
</organism>
<dbReference type="InterPro" id="IPR016032">
    <property type="entry name" value="Sig_transdc_resp-reg_C-effctor"/>
</dbReference>
<protein>
    <submittedName>
        <fullName evidence="8">DNA-binding NarL/FixJ family response regulator</fullName>
    </submittedName>
</protein>
<evidence type="ECO:0000259" key="6">
    <source>
        <dbReference type="PROSITE" id="PS50043"/>
    </source>
</evidence>
<feature type="domain" description="HTH luxR-type" evidence="6">
    <location>
        <begin position="154"/>
        <end position="219"/>
    </location>
</feature>
<name>A0ABU0NR83_STRRH</name>
<keyword evidence="3 8" id="KW-0238">DNA-binding</keyword>
<reference evidence="8 9" key="1">
    <citation type="submission" date="2023-07" db="EMBL/GenBank/DDBJ databases">
        <title>Comparative genomics of wheat-associated soil bacteria to identify genetic determinants of phenazine resistance.</title>
        <authorList>
            <person name="Mouncey N."/>
        </authorList>
    </citation>
    <scope>NUCLEOTIDE SEQUENCE [LARGE SCALE GENOMIC DNA]</scope>
    <source>
        <strain evidence="8 9">B2I6</strain>
    </source>
</reference>
<evidence type="ECO:0000256" key="5">
    <source>
        <dbReference type="PROSITE-ProRule" id="PRU00169"/>
    </source>
</evidence>
<evidence type="ECO:0000259" key="7">
    <source>
        <dbReference type="PROSITE" id="PS50110"/>
    </source>
</evidence>
<dbReference type="PROSITE" id="PS50110">
    <property type="entry name" value="RESPONSE_REGULATORY"/>
    <property type="match status" value="1"/>
</dbReference>
<dbReference type="InterPro" id="IPR000792">
    <property type="entry name" value="Tscrpt_reg_LuxR_C"/>
</dbReference>
<dbReference type="Proteomes" id="UP001230654">
    <property type="component" value="Unassembled WGS sequence"/>
</dbReference>
<keyword evidence="4" id="KW-0804">Transcription</keyword>
<accession>A0ABU0NR83</accession>
<evidence type="ECO:0000256" key="4">
    <source>
        <dbReference type="ARBA" id="ARBA00023163"/>
    </source>
</evidence>
<evidence type="ECO:0000313" key="8">
    <source>
        <dbReference type="EMBL" id="MDQ0581655.1"/>
    </source>
</evidence>
<keyword evidence="1 5" id="KW-0597">Phosphoprotein</keyword>
<dbReference type="CDD" id="cd17535">
    <property type="entry name" value="REC_NarL-like"/>
    <property type="match status" value="1"/>
</dbReference>
<dbReference type="Pfam" id="PF00196">
    <property type="entry name" value="GerE"/>
    <property type="match status" value="1"/>
</dbReference>
<dbReference type="PROSITE" id="PS50043">
    <property type="entry name" value="HTH_LUXR_2"/>
    <property type="match status" value="1"/>
</dbReference>
<comment type="caution">
    <text evidence="8">The sequence shown here is derived from an EMBL/GenBank/DDBJ whole genome shotgun (WGS) entry which is preliminary data.</text>
</comment>
<sequence>MIEEPPRVVIADDQALVRTGFGMILAADGIEVVAEAADGDQAVDAVRRTRPDLVLMDIRMPGTDGLEATRRILSGAVTPDPPRVIMLTTFDLDRYVYAALTAGASGFLLKDVTPEHLVAAVRLARTGDALLSPAITRRLVERFVALETAASAALHRDLTVLTPRELEVLGSLGTGLSNAELAARFRLSEATVKTHVARILAKLHLRDRAQAVVVAYETGLITPGAGTPTGDL</sequence>
<dbReference type="InterPro" id="IPR039420">
    <property type="entry name" value="WalR-like"/>
</dbReference>
<dbReference type="CDD" id="cd06170">
    <property type="entry name" value="LuxR_C_like"/>
    <property type="match status" value="1"/>
</dbReference>
<gene>
    <name evidence="8" type="ORF">QF030_003833</name>
</gene>